<accession>A0A8H6QYS5</accession>
<dbReference type="GO" id="GO:0046943">
    <property type="term" value="F:carboxylic acid transmembrane transporter activity"/>
    <property type="evidence" value="ECO:0007669"/>
    <property type="project" value="UniProtKB-ARBA"/>
</dbReference>
<feature type="transmembrane region" description="Helical" evidence="8">
    <location>
        <begin position="384"/>
        <end position="401"/>
    </location>
</feature>
<dbReference type="Pfam" id="PF07690">
    <property type="entry name" value="MFS_1"/>
    <property type="match status" value="1"/>
</dbReference>
<dbReference type="GO" id="GO:0012505">
    <property type="term" value="C:endomembrane system"/>
    <property type="evidence" value="ECO:0007669"/>
    <property type="project" value="UniProtKB-SubCell"/>
</dbReference>
<reference evidence="10" key="1">
    <citation type="submission" date="2020-06" db="EMBL/GenBank/DDBJ databases">
        <title>Draft genome sequences of strains closely related to Aspergillus parafelis and Aspergillus hiratsukae.</title>
        <authorList>
            <person name="Dos Santos R.A.C."/>
            <person name="Rivero-Menendez O."/>
            <person name="Steenwyk J.L."/>
            <person name="Mead M.E."/>
            <person name="Goldman G.H."/>
            <person name="Alastruey-Izquierdo A."/>
            <person name="Rokas A."/>
        </authorList>
    </citation>
    <scope>NUCLEOTIDE SEQUENCE</scope>
    <source>
        <strain evidence="10">CNM-CM7691</strain>
    </source>
</reference>
<feature type="transmembrane region" description="Helical" evidence="8">
    <location>
        <begin position="413"/>
        <end position="432"/>
    </location>
</feature>
<dbReference type="PRINTS" id="PR01036">
    <property type="entry name" value="TCRTETB"/>
</dbReference>
<evidence type="ECO:0000256" key="3">
    <source>
        <dbReference type="ARBA" id="ARBA00022448"/>
    </source>
</evidence>
<dbReference type="GO" id="GO:0005886">
    <property type="term" value="C:plasma membrane"/>
    <property type="evidence" value="ECO:0007669"/>
    <property type="project" value="TreeGrafter"/>
</dbReference>
<feature type="transmembrane region" description="Helical" evidence="8">
    <location>
        <begin position="453"/>
        <end position="471"/>
    </location>
</feature>
<evidence type="ECO:0000259" key="9">
    <source>
        <dbReference type="PROSITE" id="PS50850"/>
    </source>
</evidence>
<feature type="transmembrane region" description="Helical" evidence="8">
    <location>
        <begin position="117"/>
        <end position="137"/>
    </location>
</feature>
<keyword evidence="11" id="KW-1185">Reference proteome</keyword>
<gene>
    <name evidence="10" type="ORF">CNMCM7691_001473</name>
</gene>
<keyword evidence="6 8" id="KW-0472">Membrane</keyword>
<comment type="caution">
    <text evidence="10">The sequence shown here is derived from an EMBL/GenBank/DDBJ whole genome shotgun (WGS) entry which is preliminary data.</text>
</comment>
<dbReference type="Gene3D" id="1.20.1250.20">
    <property type="entry name" value="MFS general substrate transporter like domains"/>
    <property type="match status" value="1"/>
</dbReference>
<name>A0A8H6QYS5_9EURO</name>
<dbReference type="FunFam" id="1.20.1720.10:FF:000013">
    <property type="entry name" value="Related to multidrug resistance proteins"/>
    <property type="match status" value="1"/>
</dbReference>
<protein>
    <recommendedName>
        <fullName evidence="9">Major facilitator superfamily (MFS) profile domain-containing protein</fullName>
    </recommendedName>
</protein>
<evidence type="ECO:0000256" key="7">
    <source>
        <dbReference type="SAM" id="MobiDB-lite"/>
    </source>
</evidence>
<organism evidence="10 11">
    <name type="scientific">Aspergillus felis</name>
    <dbReference type="NCBI Taxonomy" id="1287682"/>
    <lineage>
        <taxon>Eukaryota</taxon>
        <taxon>Fungi</taxon>
        <taxon>Dikarya</taxon>
        <taxon>Ascomycota</taxon>
        <taxon>Pezizomycotina</taxon>
        <taxon>Eurotiomycetes</taxon>
        <taxon>Eurotiomycetidae</taxon>
        <taxon>Eurotiales</taxon>
        <taxon>Aspergillaceae</taxon>
        <taxon>Aspergillus</taxon>
        <taxon>Aspergillus subgen. Fumigati</taxon>
    </lineage>
</organism>
<feature type="transmembrane region" description="Helical" evidence="8">
    <location>
        <begin position="356"/>
        <end position="377"/>
    </location>
</feature>
<dbReference type="SUPFAM" id="SSF103473">
    <property type="entry name" value="MFS general substrate transporter"/>
    <property type="match status" value="1"/>
</dbReference>
<dbReference type="AlphaFoldDB" id="A0A8H6QYS5"/>
<feature type="region of interest" description="Disordered" evidence="7">
    <location>
        <begin position="1"/>
        <end position="21"/>
    </location>
</feature>
<feature type="transmembrane region" description="Helical" evidence="8">
    <location>
        <begin position="176"/>
        <end position="198"/>
    </location>
</feature>
<keyword evidence="3" id="KW-0813">Transport</keyword>
<dbReference type="Gene3D" id="1.20.1720.10">
    <property type="entry name" value="Multidrug resistance protein D"/>
    <property type="match status" value="1"/>
</dbReference>
<feature type="transmembrane region" description="Helical" evidence="8">
    <location>
        <begin position="519"/>
        <end position="540"/>
    </location>
</feature>
<evidence type="ECO:0000256" key="4">
    <source>
        <dbReference type="ARBA" id="ARBA00022692"/>
    </source>
</evidence>
<feature type="transmembrane region" description="Helical" evidence="8">
    <location>
        <begin position="316"/>
        <end position="336"/>
    </location>
</feature>
<dbReference type="PROSITE" id="PS50850">
    <property type="entry name" value="MFS"/>
    <property type="match status" value="1"/>
</dbReference>
<keyword evidence="5 8" id="KW-1133">Transmembrane helix</keyword>
<dbReference type="EMBL" id="JACBAG010001792">
    <property type="protein sequence ID" value="KAF7182085.1"/>
    <property type="molecule type" value="Genomic_DNA"/>
</dbReference>
<evidence type="ECO:0000256" key="5">
    <source>
        <dbReference type="ARBA" id="ARBA00022989"/>
    </source>
</evidence>
<feature type="transmembrane region" description="Helical" evidence="8">
    <location>
        <begin position="210"/>
        <end position="232"/>
    </location>
</feature>
<evidence type="ECO:0000256" key="1">
    <source>
        <dbReference type="ARBA" id="ARBA00004127"/>
    </source>
</evidence>
<dbReference type="CDD" id="cd17502">
    <property type="entry name" value="MFS_Azr1_MDR_like"/>
    <property type="match status" value="1"/>
</dbReference>
<keyword evidence="4 8" id="KW-0812">Transmembrane</keyword>
<evidence type="ECO:0000256" key="8">
    <source>
        <dbReference type="SAM" id="Phobius"/>
    </source>
</evidence>
<evidence type="ECO:0000256" key="2">
    <source>
        <dbReference type="ARBA" id="ARBA00008335"/>
    </source>
</evidence>
<dbReference type="InterPro" id="IPR011701">
    <property type="entry name" value="MFS"/>
</dbReference>
<evidence type="ECO:0000313" key="11">
    <source>
        <dbReference type="Proteomes" id="UP000641853"/>
    </source>
</evidence>
<dbReference type="InterPro" id="IPR036259">
    <property type="entry name" value="MFS_trans_sf"/>
</dbReference>
<feature type="transmembrane region" description="Helical" evidence="8">
    <location>
        <begin position="277"/>
        <end position="296"/>
    </location>
</feature>
<dbReference type="Proteomes" id="UP000641853">
    <property type="component" value="Unassembled WGS sequence"/>
</dbReference>
<comment type="similarity">
    <text evidence="2">Belongs to the major facilitator superfamily.</text>
</comment>
<evidence type="ECO:0000256" key="6">
    <source>
        <dbReference type="ARBA" id="ARBA00023136"/>
    </source>
</evidence>
<feature type="transmembrane region" description="Helical" evidence="8">
    <location>
        <begin position="143"/>
        <end position="164"/>
    </location>
</feature>
<evidence type="ECO:0000313" key="10">
    <source>
        <dbReference type="EMBL" id="KAF7182085.1"/>
    </source>
</evidence>
<dbReference type="PANTHER" id="PTHR23501:SF189">
    <property type="entry name" value="DRUG TRANSPORTER, PUTATIVE (AFU_ORTHOLOGUE AFUA_4G03920)-RELATED"/>
    <property type="match status" value="1"/>
</dbReference>
<feature type="domain" description="Major facilitator superfamily (MFS) profile" evidence="9">
    <location>
        <begin position="53"/>
        <end position="545"/>
    </location>
</feature>
<dbReference type="PANTHER" id="PTHR23501">
    <property type="entry name" value="MAJOR FACILITATOR SUPERFAMILY"/>
    <property type="match status" value="1"/>
</dbReference>
<sequence>MPDTLISSQQQESTPPGSSGTVVEVTEGAEAKAGQHVFNEQTNYVPRSTIITIFLACSTVDLVALMDQTTLAASLSIVGNALNASDQTSWISGAYFVTSTCFQLLYGRLSDIWSRKYVLFAGLAIFFFGSLAASLAQTATQLIIFRAFTGIGGGGLMTVAQMIVSDVVPLRERGKYQGILGAVVALANGIGPVIGGALASASIENESWRWIFRLNLPLTVLTTLCVFFFMPLRKVSGAWKVKLAAVDFVGAALALGGTAVLLLGLNWGGGEYAWDSAHVVATLVVGVAVCVAFVLWQWKGAAVPLVPMHIFRSRIVNGACLTMFVNGWNFLVQVYYIPTFYQLVFGYSTVKAGAMLLPITLMQTVSSTASGLVVHWIGRYRECILFGWMIWAVGLGLFSTLDQSSGLGKQIGYGILTGVGVGNTLQPALIAIQAGVERREMAVVTSFRNFVRNLGGTLGLAVAGTIINNLLSSSISSLGFTPSETRSFLSSPKNFLSSLPADEAERVRALVVPAYQRGFRIIFVIGGALAAFAFCLAFVLMPQVELNRADDAKLKEEAKKRVDEKNAC</sequence>
<comment type="subcellular location">
    <subcellularLocation>
        <location evidence="1">Endomembrane system</location>
        <topology evidence="1">Multi-pass membrane protein</topology>
    </subcellularLocation>
</comment>
<dbReference type="InterPro" id="IPR020846">
    <property type="entry name" value="MFS_dom"/>
</dbReference>
<feature type="transmembrane region" description="Helical" evidence="8">
    <location>
        <begin position="244"/>
        <end position="265"/>
    </location>
</feature>
<proteinExistence type="inferred from homology"/>